<sequence length="174" mass="18276">MRSELVVFGILMAILFLGCVAAPAPIQTPDANANAVVPTPQDDLDQYIENLPDPGSGPGDILQQCGGGYEGEVCFEDALAACNRAVAAFWSTSDGQVLDFESAGLDVTSLAEGKELCKVRVYVNADSTSSFAGTSATCLLEKNAEGVYDVYDIGPDHCVGSYVDQIDRTAPDSK</sequence>
<accession>A0A7T9I1D6</accession>
<name>A0A7T9I1D6_9ARCH</name>
<dbReference type="Proteomes" id="UP000596004">
    <property type="component" value="Chromosome"/>
</dbReference>
<protein>
    <submittedName>
        <fullName evidence="1">Uncharacterized protein</fullName>
    </submittedName>
</protein>
<evidence type="ECO:0000313" key="1">
    <source>
        <dbReference type="EMBL" id="QQR92300.1"/>
    </source>
</evidence>
<reference evidence="1" key="1">
    <citation type="submission" date="2020-11" db="EMBL/GenBank/DDBJ databases">
        <title>Connecting structure to function with the recovery of over 1000 high-quality activated sludge metagenome-assembled genomes encoding full-length rRNA genes using long-read sequencing.</title>
        <authorList>
            <person name="Singleton C.M."/>
            <person name="Petriglieri F."/>
            <person name="Kristensen J.M."/>
            <person name="Kirkegaard R.H."/>
            <person name="Michaelsen T.Y."/>
            <person name="Andersen M.H."/>
            <person name="Karst S.M."/>
            <person name="Dueholm M.S."/>
            <person name="Nielsen P.H."/>
            <person name="Albertsen M."/>
        </authorList>
    </citation>
    <scope>NUCLEOTIDE SEQUENCE</scope>
    <source>
        <strain evidence="1">Fred_18-Q3-R57-64_BAT3C.431</strain>
    </source>
</reference>
<organism evidence="1">
    <name type="scientific">Candidatus Iainarchaeum sp</name>
    <dbReference type="NCBI Taxonomy" id="3101447"/>
    <lineage>
        <taxon>Archaea</taxon>
        <taxon>Candidatus Iainarchaeota</taxon>
        <taxon>Candidatus Iainarchaeia</taxon>
        <taxon>Candidatus Iainarchaeales</taxon>
        <taxon>Candidatus Iainarchaeaceae</taxon>
        <taxon>Candidatus Iainarchaeum</taxon>
    </lineage>
</organism>
<proteinExistence type="predicted"/>
<dbReference type="AlphaFoldDB" id="A0A7T9I1D6"/>
<dbReference type="PROSITE" id="PS51257">
    <property type="entry name" value="PROKAR_LIPOPROTEIN"/>
    <property type="match status" value="1"/>
</dbReference>
<dbReference type="EMBL" id="CP064981">
    <property type="protein sequence ID" value="QQR92300.1"/>
    <property type="molecule type" value="Genomic_DNA"/>
</dbReference>
<gene>
    <name evidence="1" type="ORF">IPJ89_04040</name>
</gene>